<dbReference type="Proteomes" id="UP001652625">
    <property type="component" value="Chromosome 12"/>
</dbReference>
<accession>A0ABM4D879</accession>
<keyword evidence="2" id="KW-1133">Transmembrane helix</keyword>
<feature type="compositionally biased region" description="Acidic residues" evidence="1">
    <location>
        <begin position="381"/>
        <end position="393"/>
    </location>
</feature>
<feature type="compositionally biased region" description="Basic residues" evidence="1">
    <location>
        <begin position="422"/>
        <end position="434"/>
    </location>
</feature>
<feature type="transmembrane region" description="Helical" evidence="2">
    <location>
        <begin position="20"/>
        <end position="45"/>
    </location>
</feature>
<protein>
    <submittedName>
        <fullName evidence="4">Uncharacterized protein LOC100206144</fullName>
    </submittedName>
</protein>
<feature type="region of interest" description="Disordered" evidence="1">
    <location>
        <begin position="290"/>
        <end position="350"/>
    </location>
</feature>
<evidence type="ECO:0000313" key="4">
    <source>
        <dbReference type="RefSeq" id="XP_065670524.1"/>
    </source>
</evidence>
<evidence type="ECO:0000256" key="1">
    <source>
        <dbReference type="SAM" id="MobiDB-lite"/>
    </source>
</evidence>
<dbReference type="RefSeq" id="XP_065670524.1">
    <property type="nucleotide sequence ID" value="XM_065814452.1"/>
</dbReference>
<feature type="compositionally biased region" description="Polar residues" evidence="1">
    <location>
        <begin position="314"/>
        <end position="333"/>
    </location>
</feature>
<evidence type="ECO:0000313" key="3">
    <source>
        <dbReference type="Proteomes" id="UP001652625"/>
    </source>
</evidence>
<sequence>MKNSSYLISDLDIWHSTTIIVPAVMTLICFICTAVSLTVSGFICLRDREAQDESDNRAKHHQEQEFVSKVLGLFYKIRTSNVFRIREVMLDLNEEKPVWIGTKTEIINNLEYYGVFLTQNEKKNLLNNVEVFEIDCESLFYFEMERFSKAQAVFGSNVLKYFECIQQDGSSFPREFYPDLKPIFHIDIIYNVFTEMQIFTELFVLLATGIDLEIINVHSIPPQFKHAKIGFELGKIRDLLYNYYLRVFPKERSTATVIRMLPQLPVLYEPIEEPPPTPKTETIETITEEIFEEDIEPNKSEPSPKPRPPRKVIPTSTTYQATPLVQPSVSSTERSSKPSALPHTSKTSKLPFSIGKHKLKVVNVYKTLAERVKQKPYHHEEEEEEEENEEVEPEPMTSSRQDRSEPHRSSLTSLNKVEPPKSKKVVKKVTHKTKVTREKSPEPVMTQESFYEAMRFRYKAPVRRDNSTRRRGNLSTIKVLEHNPFTYMVTRVLGFLQEKGHLSDEELNNVTYAYVDNNFIV</sequence>
<keyword evidence="3" id="KW-1185">Reference proteome</keyword>
<feature type="region of interest" description="Disordered" evidence="1">
    <location>
        <begin position="373"/>
        <end position="442"/>
    </location>
</feature>
<keyword evidence="2" id="KW-0472">Membrane</keyword>
<reference evidence="4" key="1">
    <citation type="submission" date="2025-08" db="UniProtKB">
        <authorList>
            <consortium name="RefSeq"/>
        </authorList>
    </citation>
    <scope>IDENTIFICATION</scope>
</reference>
<keyword evidence="2" id="KW-0812">Transmembrane</keyword>
<organism evidence="3 4">
    <name type="scientific">Hydra vulgaris</name>
    <name type="common">Hydra</name>
    <name type="synonym">Hydra attenuata</name>
    <dbReference type="NCBI Taxonomy" id="6087"/>
    <lineage>
        <taxon>Eukaryota</taxon>
        <taxon>Metazoa</taxon>
        <taxon>Cnidaria</taxon>
        <taxon>Hydrozoa</taxon>
        <taxon>Hydroidolina</taxon>
        <taxon>Anthoathecata</taxon>
        <taxon>Aplanulata</taxon>
        <taxon>Hydridae</taxon>
        <taxon>Hydra</taxon>
    </lineage>
</organism>
<dbReference type="GeneID" id="100206144"/>
<gene>
    <name evidence="4" type="primary">LOC100206144</name>
</gene>
<evidence type="ECO:0000256" key="2">
    <source>
        <dbReference type="SAM" id="Phobius"/>
    </source>
</evidence>
<proteinExistence type="predicted"/>
<name>A0ABM4D879_HYDVU</name>